<comment type="pathway">
    <text evidence="2">Carbohydrate biosynthesis; gluconeogenesis.</text>
</comment>
<keyword evidence="6 11" id="KW-0547">Nucleotide-binding</keyword>
<dbReference type="Gene3D" id="3.10.600.10">
    <property type="entry name" value="pyruvate carboxylase f1077a mutant domain"/>
    <property type="match status" value="1"/>
</dbReference>
<keyword evidence="7 11" id="KW-0067">ATP-binding</keyword>
<keyword evidence="21" id="KW-0670">Pyruvate</keyword>
<feature type="binding site" evidence="13">
    <location>
        <position position="242"/>
    </location>
    <ligand>
        <name>ATP</name>
        <dbReference type="ChEBI" id="CHEBI:30616"/>
    </ligand>
</feature>
<dbReference type="Proteomes" id="UP000019222">
    <property type="component" value="Chromosome"/>
</dbReference>
<comment type="catalytic activity">
    <reaction evidence="11">
        <text>hydrogencarbonate + pyruvate + ATP = oxaloacetate + ADP + phosphate + H(+)</text>
        <dbReference type="Rhea" id="RHEA:20844"/>
        <dbReference type="ChEBI" id="CHEBI:15361"/>
        <dbReference type="ChEBI" id="CHEBI:15378"/>
        <dbReference type="ChEBI" id="CHEBI:16452"/>
        <dbReference type="ChEBI" id="CHEBI:17544"/>
        <dbReference type="ChEBI" id="CHEBI:30616"/>
        <dbReference type="ChEBI" id="CHEBI:43474"/>
        <dbReference type="ChEBI" id="CHEBI:456216"/>
        <dbReference type="EC" id="6.4.1.1"/>
    </reaction>
</comment>
<dbReference type="Pfam" id="PF02785">
    <property type="entry name" value="Biotin_carb_C"/>
    <property type="match status" value="1"/>
</dbReference>
<dbReference type="STRING" id="1224164.B843_05650"/>
<dbReference type="SUPFAM" id="SSF56059">
    <property type="entry name" value="Glutathione synthetase ATP-binding domain-like"/>
    <property type="match status" value="1"/>
</dbReference>
<dbReference type="SMART" id="SM00878">
    <property type="entry name" value="Biotin_carb_C"/>
    <property type="match status" value="1"/>
</dbReference>
<evidence type="ECO:0000256" key="10">
    <source>
        <dbReference type="ARBA" id="ARBA00048501"/>
    </source>
</evidence>
<evidence type="ECO:0000256" key="16">
    <source>
        <dbReference type="SAM" id="MobiDB-lite"/>
    </source>
</evidence>
<dbReference type="RefSeq" id="WP_025252548.1">
    <property type="nucleotide sequence ID" value="NZ_CP004353.1"/>
</dbReference>
<dbReference type="InterPro" id="IPR011053">
    <property type="entry name" value="Single_hybrid_motif"/>
</dbReference>
<feature type="region of interest" description="Disordered" evidence="16">
    <location>
        <begin position="483"/>
        <end position="510"/>
    </location>
</feature>
<organism evidence="21 22">
    <name type="scientific">Corynebacterium vitaeruminis DSM 20294</name>
    <dbReference type="NCBI Taxonomy" id="1224164"/>
    <lineage>
        <taxon>Bacteria</taxon>
        <taxon>Bacillati</taxon>
        <taxon>Actinomycetota</taxon>
        <taxon>Actinomycetes</taxon>
        <taxon>Mycobacteriales</taxon>
        <taxon>Corynebacteriaceae</taxon>
        <taxon>Corynebacterium</taxon>
    </lineage>
</organism>
<feature type="domain" description="ATP-grasp" evidence="18">
    <location>
        <begin position="128"/>
        <end position="324"/>
    </location>
</feature>
<comment type="cofactor">
    <cofactor evidence="1 11">
        <name>biotin</name>
        <dbReference type="ChEBI" id="CHEBI:57586"/>
    </cofactor>
</comment>
<dbReference type="Pfam" id="PF00682">
    <property type="entry name" value="HMGL-like"/>
    <property type="match status" value="1"/>
</dbReference>
<evidence type="ECO:0000256" key="2">
    <source>
        <dbReference type="ARBA" id="ARBA00004742"/>
    </source>
</evidence>
<dbReference type="PIRSF" id="PIRSF001594">
    <property type="entry name" value="Pyruv_carbox"/>
    <property type="match status" value="1"/>
</dbReference>
<dbReference type="SUPFAM" id="SSF89000">
    <property type="entry name" value="post-HMGL domain-like"/>
    <property type="match status" value="1"/>
</dbReference>
<dbReference type="eggNOG" id="COG1038">
    <property type="taxonomic scope" value="Bacteria"/>
</dbReference>
<evidence type="ECO:0000259" key="20">
    <source>
        <dbReference type="PROSITE" id="PS50991"/>
    </source>
</evidence>
<dbReference type="GO" id="GO:0005737">
    <property type="term" value="C:cytoplasm"/>
    <property type="evidence" value="ECO:0007669"/>
    <property type="project" value="TreeGrafter"/>
</dbReference>
<evidence type="ECO:0000259" key="19">
    <source>
        <dbReference type="PROSITE" id="PS50979"/>
    </source>
</evidence>
<evidence type="ECO:0000256" key="14">
    <source>
        <dbReference type="PIRSR" id="PIRSR001594-3"/>
    </source>
</evidence>
<keyword evidence="8 11" id="KW-0092">Biotin</keyword>
<dbReference type="Gene3D" id="3.20.20.70">
    <property type="entry name" value="Aldolase class I"/>
    <property type="match status" value="1"/>
</dbReference>
<evidence type="ECO:0000313" key="21">
    <source>
        <dbReference type="EMBL" id="AHI22515.1"/>
    </source>
</evidence>
<dbReference type="InterPro" id="IPR011054">
    <property type="entry name" value="Rudment_hybrid_motif"/>
</dbReference>
<dbReference type="PROSITE" id="PS50979">
    <property type="entry name" value="BC"/>
    <property type="match status" value="1"/>
</dbReference>
<dbReference type="InterPro" id="IPR003379">
    <property type="entry name" value="Carboxylase_cons_dom"/>
</dbReference>
<dbReference type="NCBIfam" id="NF009554">
    <property type="entry name" value="PRK12999.1"/>
    <property type="match status" value="1"/>
</dbReference>
<feature type="binding site" evidence="13">
    <location>
        <position position="613"/>
    </location>
    <ligand>
        <name>substrate</name>
    </ligand>
</feature>
<dbReference type="GO" id="GO:0004075">
    <property type="term" value="F:biotin carboxylase activity"/>
    <property type="evidence" value="ECO:0007669"/>
    <property type="project" value="UniProtKB-EC"/>
</dbReference>
<evidence type="ECO:0000256" key="13">
    <source>
        <dbReference type="PIRSR" id="PIRSR001594-2"/>
    </source>
</evidence>
<dbReference type="PROSITE" id="PS50975">
    <property type="entry name" value="ATP_GRASP"/>
    <property type="match status" value="1"/>
</dbReference>
<dbReference type="InterPro" id="IPR005481">
    <property type="entry name" value="BC-like_N"/>
</dbReference>
<evidence type="ECO:0000256" key="11">
    <source>
        <dbReference type="PIRNR" id="PIRNR001594"/>
    </source>
</evidence>
<dbReference type="PROSITE" id="PS50991">
    <property type="entry name" value="PYR_CT"/>
    <property type="match status" value="1"/>
</dbReference>
<comment type="catalytic activity">
    <reaction evidence="10">
        <text>N(6)-biotinyl-L-lysyl-[protein] + hydrogencarbonate + ATP = N(6)-carboxybiotinyl-L-lysyl-[protein] + ADP + phosphate + H(+)</text>
        <dbReference type="Rhea" id="RHEA:13501"/>
        <dbReference type="Rhea" id="RHEA-COMP:10505"/>
        <dbReference type="Rhea" id="RHEA-COMP:10506"/>
        <dbReference type="ChEBI" id="CHEBI:15378"/>
        <dbReference type="ChEBI" id="CHEBI:17544"/>
        <dbReference type="ChEBI" id="CHEBI:30616"/>
        <dbReference type="ChEBI" id="CHEBI:43474"/>
        <dbReference type="ChEBI" id="CHEBI:83144"/>
        <dbReference type="ChEBI" id="CHEBI:83145"/>
        <dbReference type="ChEBI" id="CHEBI:456216"/>
        <dbReference type="EC" id="6.3.4.14"/>
    </reaction>
    <physiologicalReaction direction="left-to-right" evidence="10">
        <dbReference type="Rhea" id="RHEA:13502"/>
    </physiologicalReaction>
</comment>
<dbReference type="SUPFAM" id="SSF51246">
    <property type="entry name" value="Rudiment single hybrid motif"/>
    <property type="match status" value="1"/>
</dbReference>
<dbReference type="Pfam" id="PF00364">
    <property type="entry name" value="Biotin_lipoyl"/>
    <property type="match status" value="1"/>
</dbReference>
<dbReference type="GO" id="GO:0005524">
    <property type="term" value="F:ATP binding"/>
    <property type="evidence" value="ECO:0007669"/>
    <property type="project" value="UniProtKB-UniRule"/>
</dbReference>
<evidence type="ECO:0000256" key="6">
    <source>
        <dbReference type="ARBA" id="ARBA00022741"/>
    </source>
</evidence>
<dbReference type="PATRIC" id="fig|1224164.3.peg.1129"/>
<dbReference type="FunFam" id="3.20.20.70:FF:000120">
    <property type="entry name" value="Pyruvate carboxylase"/>
    <property type="match status" value="1"/>
</dbReference>
<evidence type="ECO:0000256" key="8">
    <source>
        <dbReference type="ARBA" id="ARBA00023267"/>
    </source>
</evidence>
<keyword evidence="3" id="KW-0312">Gluconeogenesis</keyword>
<dbReference type="InterPro" id="IPR001882">
    <property type="entry name" value="Biotin_BS"/>
</dbReference>
<dbReference type="EMBL" id="CP004353">
    <property type="protein sequence ID" value="AHI22515.1"/>
    <property type="molecule type" value="Genomic_DNA"/>
</dbReference>
<dbReference type="InterPro" id="IPR005482">
    <property type="entry name" value="Biotin_COase_C"/>
</dbReference>
<evidence type="ECO:0000259" key="17">
    <source>
        <dbReference type="PROSITE" id="PS50968"/>
    </source>
</evidence>
<dbReference type="InterPro" id="IPR013785">
    <property type="entry name" value="Aldolase_TIM"/>
</dbReference>
<evidence type="ECO:0000256" key="15">
    <source>
        <dbReference type="PIRSR" id="PIRSR001594-4"/>
    </source>
</evidence>
<dbReference type="NCBIfam" id="NF006761">
    <property type="entry name" value="PRK09282.1"/>
    <property type="match status" value="1"/>
</dbReference>
<dbReference type="PROSITE" id="PS00188">
    <property type="entry name" value="BIOTIN"/>
    <property type="match status" value="1"/>
</dbReference>
<feature type="active site" evidence="12">
    <location>
        <position position="299"/>
    </location>
</feature>
<reference evidence="21 22" key="1">
    <citation type="submission" date="2013-02" db="EMBL/GenBank/DDBJ databases">
        <title>The complete genome sequence of Corynebacterium vitaeruminis DSM 20294.</title>
        <authorList>
            <person name="Ruckert C."/>
            <person name="Albersmeier A."/>
            <person name="Kalinowski J."/>
        </authorList>
    </citation>
    <scope>NUCLEOTIDE SEQUENCE [LARGE SCALE GENOMIC DNA]</scope>
    <source>
        <strain evidence="22">ATCC 10234</strain>
    </source>
</reference>
<dbReference type="InterPro" id="IPR005930">
    <property type="entry name" value="Pyruv_COase"/>
</dbReference>
<dbReference type="Pfam" id="PF02436">
    <property type="entry name" value="PYC_OADA"/>
    <property type="match status" value="1"/>
</dbReference>
<dbReference type="GO" id="GO:0004736">
    <property type="term" value="F:pyruvate carboxylase activity"/>
    <property type="evidence" value="ECO:0007669"/>
    <property type="project" value="UniProtKB-EC"/>
</dbReference>
<dbReference type="PROSITE" id="PS50968">
    <property type="entry name" value="BIOTINYL_LIPOYL"/>
    <property type="match status" value="1"/>
</dbReference>
<feature type="modified residue" description="N6-biotinyllysine" evidence="15">
    <location>
        <position position="1104"/>
    </location>
</feature>
<dbReference type="UniPathway" id="UPA00138"/>
<dbReference type="PANTHER" id="PTHR43778">
    <property type="entry name" value="PYRUVATE CARBOXYLASE"/>
    <property type="match status" value="1"/>
</dbReference>
<feature type="binding site" evidence="13">
    <location>
        <position position="207"/>
    </location>
    <ligand>
        <name>ATP</name>
        <dbReference type="ChEBI" id="CHEBI:30616"/>
    </ligand>
</feature>
<keyword evidence="5 14" id="KW-0479">Metal-binding</keyword>
<evidence type="ECO:0000256" key="12">
    <source>
        <dbReference type="PIRSR" id="PIRSR001594-1"/>
    </source>
</evidence>
<name>W5Y0V7_9CORY</name>
<dbReference type="FunFam" id="2.40.50.100:FF:000003">
    <property type="entry name" value="Acetyl-CoA carboxylase biotin carboxyl carrier protein"/>
    <property type="match status" value="1"/>
</dbReference>
<dbReference type="InterPro" id="IPR005479">
    <property type="entry name" value="CPAse_ATP-bd"/>
</dbReference>
<evidence type="ECO:0000313" key="22">
    <source>
        <dbReference type="Proteomes" id="UP000019222"/>
    </source>
</evidence>
<proteinExistence type="predicted"/>
<evidence type="ECO:0000256" key="5">
    <source>
        <dbReference type="ARBA" id="ARBA00022723"/>
    </source>
</evidence>
<comment type="function">
    <text evidence="11">Catalyzes a 2-step reaction, involving the ATP-dependent carboxylation of the covalently attached biotin in the first step and the transfer of the carboxyl group to pyruvate in the second.</text>
</comment>
<keyword evidence="9" id="KW-0511">Multifunctional enzyme</keyword>
<dbReference type="Pfam" id="PF02786">
    <property type="entry name" value="CPSase_L_D2"/>
    <property type="match status" value="1"/>
</dbReference>
<feature type="binding site" description="via carbamate group" evidence="14">
    <location>
        <position position="711"/>
    </location>
    <ligand>
        <name>Mn(2+)</name>
        <dbReference type="ChEBI" id="CHEBI:29035"/>
    </ligand>
</feature>
<dbReference type="CDD" id="cd06850">
    <property type="entry name" value="biotinyl_domain"/>
    <property type="match status" value="1"/>
</dbReference>
<sequence length="1140" mass="122411">MTIQKRPSFDKILVANRGEIAVRAFRAAFETGAATVAVYPRDDRNSFHRSFASEAVLIGEGGSAVKAYLDIDEIIRAAKLTGASAVYPGYGFLSENAQLARECAENGLTFIGPPPEVLELTGDKAAAVAAAREAGLPTLQESEATDDVDVLYEYAQGQKFPLFVKAVAGGGGRGMRFVPQLEDLKALAAEASREAAAAFGDGRIYVERAVIKPQHIEVQILADAQGHVIHLFERDCSLQRRHQKVVEIAPAQHLDPSLREVICADAVRFCEHIGYVGAGTVEFLVDEQGNHVFIEMNPRIQVEHTVTEEVTQVDLVKSQILIAAGATLEDLGLSQEGISTIGAALQCRITTEDPSNGFRPDTGTISAYRSPGGAGVRLDGAAMLGGEITPNFDSMLVKMTCRGADFATAVARAERALAEFEIAGVATNIGFLRALLHDSDFQHERISTAFITEHPLLLQAPPADNEQDKILHFLADTTVNRPQGARPVIANPKRKLPPKEHKLHPVEPGSRDKLLRLGPSEFARELREQVALAVTDTSYRDAHQSLLATRLRSNTLIAAAEHQARLTPGLLSVEAWGGATYDVAMRFLHEDPWERLDQLREAMPNINIQMLLRGRNTVGYTPYPDSVCRAFVTEAARSGVDIFRIFDALNDVSQMRPAIEAVLETNTTVAEVAMAYSGDLTNPAENLYTLDYYLKLAEQIVNTGAHVLAIKDMAGLLKPAAASKLVSALRKNFDLPVHVHTHDTAGGQLATYWAAASAGADAVDGASAPLSGTTSQPSLSAIVAAFANTYRDTGLDLAAVGSLEPYWEAVRKMYAPFESGTPGPTGRVYAHEIPGGQLSNLRAQATALGLADRFELIEDNYAAVNEMLGRPTKVTPSSKVVGDLALYLVGAGVDPADFAADPQKYDIPDSVIAFLRGELGTPPGGWPEPLRSKALAGRKEAPTATMSITGEEEATLASEDHAKVRGTLNHLLFPKPSEEFAEHRRHFGDTTALEDAEFLYGLAEGKETVIRTADRTVPMIVRLDAVGEPDEKGMRNVVCNVNGQIRPILVRDRSVESVTATTEKADAHNQGHVAAPFAGVVTVTAKAGEAVKAGDPVAIIEAMKMEATITATCDGVVDRVVLTQPTKVEGGDLLVVIAAY</sequence>
<dbReference type="InterPro" id="IPR011761">
    <property type="entry name" value="ATP-grasp"/>
</dbReference>
<dbReference type="CDD" id="cd07937">
    <property type="entry name" value="DRE_TIM_PC_TC_5S"/>
    <property type="match status" value="1"/>
</dbReference>
<feature type="binding site" evidence="13">
    <location>
        <position position="875"/>
    </location>
    <ligand>
        <name>substrate</name>
    </ligand>
</feature>
<dbReference type="KEGG" id="cvt:B843_05650"/>
<accession>W5Y0V7</accession>
<feature type="binding site" evidence="14">
    <location>
        <position position="541"/>
    </location>
    <ligand>
        <name>Mn(2+)</name>
        <dbReference type="ChEBI" id="CHEBI:29035"/>
    </ligand>
</feature>
<dbReference type="GO" id="GO:0046872">
    <property type="term" value="F:metal ion binding"/>
    <property type="evidence" value="ECO:0007669"/>
    <property type="project" value="UniProtKB-KW"/>
</dbReference>
<dbReference type="SUPFAM" id="SSF51230">
    <property type="entry name" value="Single hybrid motif"/>
    <property type="match status" value="1"/>
</dbReference>
<dbReference type="InterPro" id="IPR011764">
    <property type="entry name" value="Biotin_carboxylation_dom"/>
</dbReference>
<feature type="compositionally biased region" description="Basic and acidic residues" evidence="16">
    <location>
        <begin position="497"/>
        <end position="510"/>
    </location>
</feature>
<feature type="modified residue" description="N6-carboxylysine" evidence="15">
    <location>
        <position position="711"/>
    </location>
</feature>
<feature type="binding site" evidence="14">
    <location>
        <position position="740"/>
    </location>
    <ligand>
        <name>Mn(2+)</name>
        <dbReference type="ChEBI" id="CHEBI:29035"/>
    </ligand>
</feature>
<evidence type="ECO:0000256" key="9">
    <source>
        <dbReference type="ARBA" id="ARBA00023268"/>
    </source>
</evidence>
<evidence type="ECO:0000256" key="1">
    <source>
        <dbReference type="ARBA" id="ARBA00001953"/>
    </source>
</evidence>
<protein>
    <recommendedName>
        <fullName evidence="11">Pyruvate carboxylase</fullName>
        <ecNumber evidence="11">6.4.1.1</ecNumber>
    </recommendedName>
</protein>
<dbReference type="SUPFAM" id="SSF51569">
    <property type="entry name" value="Aldolase"/>
    <property type="match status" value="1"/>
</dbReference>
<dbReference type="InterPro" id="IPR000891">
    <property type="entry name" value="PYR_CT"/>
</dbReference>
<dbReference type="GO" id="GO:0006094">
    <property type="term" value="P:gluconeogenesis"/>
    <property type="evidence" value="ECO:0007669"/>
    <property type="project" value="UniProtKB-UniPathway"/>
</dbReference>
<dbReference type="NCBIfam" id="TIGR01235">
    <property type="entry name" value="pyruv_carbox"/>
    <property type="match status" value="1"/>
</dbReference>
<keyword evidence="22" id="KW-1185">Reference proteome</keyword>
<dbReference type="InterPro" id="IPR016185">
    <property type="entry name" value="PreATP-grasp_dom_sf"/>
</dbReference>
<evidence type="ECO:0000259" key="18">
    <source>
        <dbReference type="PROSITE" id="PS50975"/>
    </source>
</evidence>
<feature type="binding site" evidence="13">
    <location>
        <position position="124"/>
    </location>
    <ligand>
        <name>ATP</name>
        <dbReference type="ChEBI" id="CHEBI:30616"/>
    </ligand>
</feature>
<feature type="domain" description="Pyruvate carboxyltransferase" evidence="20">
    <location>
        <begin position="532"/>
        <end position="801"/>
    </location>
</feature>
<dbReference type="Pfam" id="PF00289">
    <property type="entry name" value="Biotin_carb_N"/>
    <property type="match status" value="1"/>
</dbReference>
<evidence type="ECO:0000256" key="4">
    <source>
        <dbReference type="ARBA" id="ARBA00022598"/>
    </source>
</evidence>
<keyword evidence="4 11" id="KW-0436">Ligase</keyword>
<evidence type="ECO:0000256" key="3">
    <source>
        <dbReference type="ARBA" id="ARBA00022432"/>
    </source>
</evidence>
<feature type="domain" description="Biotin carboxylation" evidence="19">
    <location>
        <begin position="8"/>
        <end position="456"/>
    </location>
</feature>
<feature type="binding site" evidence="14">
    <location>
        <position position="742"/>
    </location>
    <ligand>
        <name>Mn(2+)</name>
        <dbReference type="ChEBI" id="CHEBI:29035"/>
    </ligand>
</feature>
<dbReference type="InterPro" id="IPR055268">
    <property type="entry name" value="PCB-like"/>
</dbReference>
<dbReference type="HOGENOM" id="CLU_000395_0_1_11"/>
<evidence type="ECO:0000256" key="7">
    <source>
        <dbReference type="ARBA" id="ARBA00022840"/>
    </source>
</evidence>
<gene>
    <name evidence="21" type="ORF">B843_05650</name>
</gene>
<dbReference type="InterPro" id="IPR000089">
    <property type="entry name" value="Biotin_lipoyl"/>
</dbReference>
<dbReference type="SUPFAM" id="SSF52440">
    <property type="entry name" value="PreATP-grasp domain"/>
    <property type="match status" value="1"/>
</dbReference>
<dbReference type="Gene3D" id="2.40.50.100">
    <property type="match status" value="1"/>
</dbReference>
<dbReference type="PANTHER" id="PTHR43778:SF2">
    <property type="entry name" value="PYRUVATE CARBOXYLASE, MITOCHONDRIAL"/>
    <property type="match status" value="1"/>
</dbReference>
<feature type="domain" description="Lipoyl-binding" evidence="17">
    <location>
        <begin position="1055"/>
        <end position="1138"/>
    </location>
</feature>
<dbReference type="PROSITE" id="PS00867">
    <property type="entry name" value="CPSASE_2"/>
    <property type="match status" value="1"/>
</dbReference>
<dbReference type="EC" id="6.4.1.1" evidence="11"/>
<dbReference type="AlphaFoldDB" id="W5Y0V7"/>
<dbReference type="Gene3D" id="3.30.470.20">
    <property type="entry name" value="ATP-grasp fold, B domain"/>
    <property type="match status" value="1"/>
</dbReference>